<dbReference type="Proteomes" id="UP000029692">
    <property type="component" value="Unassembled WGS sequence"/>
</dbReference>
<gene>
    <name evidence="1" type="ORF">DC28_00550</name>
</gene>
<dbReference type="EMBL" id="JNUP01000003">
    <property type="protein sequence ID" value="KGE73756.1"/>
    <property type="molecule type" value="Genomic_DNA"/>
</dbReference>
<dbReference type="RefSeq" id="WP_037544721.1">
    <property type="nucleotide sequence ID" value="NZ_JNUP01000003.1"/>
</dbReference>
<dbReference type="AlphaFoldDB" id="A0A098R1W1"/>
<dbReference type="STRING" id="1480694.DC28_00550"/>
<proteinExistence type="predicted"/>
<keyword evidence="2" id="KW-1185">Reference proteome</keyword>
<evidence type="ECO:0000313" key="2">
    <source>
        <dbReference type="Proteomes" id="UP000029692"/>
    </source>
</evidence>
<accession>A0A098R1W1</accession>
<reference evidence="1 2" key="1">
    <citation type="submission" date="2014-05" db="EMBL/GenBank/DDBJ databases">
        <title>De novo Genome Sequence of Spirocheata sp.</title>
        <authorList>
            <person name="Shivani Y."/>
            <person name="Subhash Y."/>
            <person name="Tushar L."/>
            <person name="Sasikala C."/>
            <person name="Ramana C.V."/>
        </authorList>
    </citation>
    <scope>NUCLEOTIDE SEQUENCE [LARGE SCALE GENOMIC DNA]</scope>
    <source>
        <strain evidence="1 2">JC230</strain>
    </source>
</reference>
<name>A0A098R1W1_9SPIO</name>
<organism evidence="1 2">
    <name type="scientific">Spirochaeta lutea</name>
    <dbReference type="NCBI Taxonomy" id="1480694"/>
    <lineage>
        <taxon>Bacteria</taxon>
        <taxon>Pseudomonadati</taxon>
        <taxon>Spirochaetota</taxon>
        <taxon>Spirochaetia</taxon>
        <taxon>Spirochaetales</taxon>
        <taxon>Spirochaetaceae</taxon>
        <taxon>Spirochaeta</taxon>
    </lineage>
</organism>
<evidence type="ECO:0008006" key="3">
    <source>
        <dbReference type="Google" id="ProtNLM"/>
    </source>
</evidence>
<protein>
    <recommendedName>
        <fullName evidence="3">GerMN domain-containing protein</fullName>
    </recommendedName>
</protein>
<sequence>MIPLSLPQKIILAILSFLFLVSILLGVIFPPTLQEYRMIFPDAATNTLVPESQLLPRQASQAQEIEQFLDALLLGPVRVLSEPLFPSPPVIDAFFFDEQKKQVTVSLGIDTVQILADYKKRPLETIEDLIMKNIKTNFPGIDDVTLLIGGNVPGAPVFSLQKGGENQETVKNVDN</sequence>
<dbReference type="OrthoDB" id="359886at2"/>
<comment type="caution">
    <text evidence="1">The sequence shown here is derived from an EMBL/GenBank/DDBJ whole genome shotgun (WGS) entry which is preliminary data.</text>
</comment>
<evidence type="ECO:0000313" key="1">
    <source>
        <dbReference type="EMBL" id="KGE73756.1"/>
    </source>
</evidence>